<feature type="compositionally biased region" description="Polar residues" evidence="2">
    <location>
        <begin position="904"/>
        <end position="923"/>
    </location>
</feature>
<dbReference type="Proteomes" id="UP000663879">
    <property type="component" value="Unassembled WGS sequence"/>
</dbReference>
<proteinExistence type="predicted"/>
<keyword evidence="1" id="KW-0175">Coiled coil</keyword>
<feature type="compositionally biased region" description="Polar residues" evidence="2">
    <location>
        <begin position="653"/>
        <end position="675"/>
    </location>
</feature>
<evidence type="ECO:0000256" key="1">
    <source>
        <dbReference type="SAM" id="Coils"/>
    </source>
</evidence>
<gene>
    <name evidence="3" type="ORF">OXX778_LOCUS10720</name>
</gene>
<feature type="region of interest" description="Disordered" evidence="2">
    <location>
        <begin position="897"/>
        <end position="938"/>
    </location>
</feature>
<protein>
    <submittedName>
        <fullName evidence="3">Uncharacterized protein</fullName>
    </submittedName>
</protein>
<feature type="region of interest" description="Disordered" evidence="2">
    <location>
        <begin position="642"/>
        <end position="693"/>
    </location>
</feature>
<reference evidence="3" key="1">
    <citation type="submission" date="2021-02" db="EMBL/GenBank/DDBJ databases">
        <authorList>
            <person name="Nowell W R."/>
        </authorList>
    </citation>
    <scope>NUCLEOTIDE SEQUENCE</scope>
    <source>
        <strain evidence="3">Ploen Becks lab</strain>
    </source>
</reference>
<keyword evidence="4" id="KW-1185">Reference proteome</keyword>
<organism evidence="3 4">
    <name type="scientific">Brachionus calyciflorus</name>
    <dbReference type="NCBI Taxonomy" id="104777"/>
    <lineage>
        <taxon>Eukaryota</taxon>
        <taxon>Metazoa</taxon>
        <taxon>Spiralia</taxon>
        <taxon>Gnathifera</taxon>
        <taxon>Rotifera</taxon>
        <taxon>Eurotatoria</taxon>
        <taxon>Monogononta</taxon>
        <taxon>Pseudotrocha</taxon>
        <taxon>Ploima</taxon>
        <taxon>Brachionidae</taxon>
        <taxon>Brachionus</taxon>
    </lineage>
</organism>
<feature type="region of interest" description="Disordered" evidence="2">
    <location>
        <begin position="1139"/>
        <end position="1170"/>
    </location>
</feature>
<feature type="compositionally biased region" description="Basic and acidic residues" evidence="2">
    <location>
        <begin position="1598"/>
        <end position="1607"/>
    </location>
</feature>
<evidence type="ECO:0000256" key="2">
    <source>
        <dbReference type="SAM" id="MobiDB-lite"/>
    </source>
</evidence>
<comment type="caution">
    <text evidence="3">The sequence shown here is derived from an EMBL/GenBank/DDBJ whole genome shotgun (WGS) entry which is preliminary data.</text>
</comment>
<feature type="compositionally biased region" description="Acidic residues" evidence="2">
    <location>
        <begin position="924"/>
        <end position="937"/>
    </location>
</feature>
<feature type="coiled-coil region" evidence="1">
    <location>
        <begin position="252"/>
        <end position="282"/>
    </location>
</feature>
<feature type="region of interest" description="Disordered" evidence="2">
    <location>
        <begin position="1587"/>
        <end position="1612"/>
    </location>
</feature>
<name>A0A813YP90_9BILA</name>
<feature type="compositionally biased region" description="Low complexity" evidence="2">
    <location>
        <begin position="1435"/>
        <end position="1445"/>
    </location>
</feature>
<dbReference type="EMBL" id="CAJNOC010001733">
    <property type="protein sequence ID" value="CAF0887195.1"/>
    <property type="molecule type" value="Genomic_DNA"/>
</dbReference>
<accession>A0A813YP90</accession>
<sequence>MTKARITFCNEQKLIQEEKERLRKLRIIQVREISKQNAANLREAFKNEKDKKIQKQLLKHETKQKHEHEENFNEIKHLVQREIDIIGQGHLSAANYDDQSELRQKMAIENEERAAIRGKTAILAEKEERALIENKENAHILARQQALELEKLRASKIAKLPKPQDDQLDKIVDKKTSKLVSLHDVDVFMTTRYHMPESIVNKASNDEKDTFDARQSAIDEELRQKNLAKEIQRQTNERNEKARLRGKHALEKEILSENYNDIMKELNKLEQADREKRQKELMSIPKEIFVPSWQREQDKNEFQLELERQFEKIYVDTNMRKEEMPLPVDLKKLEEISQASLHEDTDLDLTVLNEEQPQEIENQIYIKQQSTVPEPIVQKQPSPKFLQPSLPKEQLPEEEIIETKTDKNENITQNLTTNNSKNQSSKESFVLNKLLDKIKKQREEIAQKSSTIENEISLEDSTASDLPVNDKEINLEETLIENRSTINKSKIESVKDIKFDENESEVSDSSDDLSYTLSLVSNTPKSDKSAHHEKVTGLSNREKKLIRGIMMSSHNVSSVNDLCLDHNRIILNSKMNSNQAFRSTAISVDLSHASRDPMIAGTRELFNQNDVKLALEIKQKTLMQKQKELEDQLRKLEEQENELIKDTSKKSTNDQSTAESNNSLTLSHSLVNSTKSPKHKNENDQQNLTEEDLKRIEYQKRLLTLTSNKKDEKSEDNDRQFVKLIEDRKKEIQKKFGIEIQSSSSSSLNTIHDANLIKAKRPVAILQTDDKNTIYSGDSGFISSSNNYNMNLRNQQLKKPINLAVEQLNKEIMNAASRPNALQNEILNLLNGDINEEECKRRLSLISNQSDSFTNEQISKLFGLEFYDSNNYSEIRDLSIEKIIGWTLQQQQQILKSEQDSKSKSSGLFTKTNLSSASSNDTLNDQDQDETSDDDDDGHSLIMSLLKCNNKDLKNREMNALDMKKQFIQDQLEMVRRQKDQLEVQQLNNSNSRAFNTSSLPPPVKFNKFLNDVNLHELSTIKEVDTPISERNVKLTSSGINRHQAINANKSSINLTTVSSMDLSSSSIENVTQLNETNFHQTTKAPNQATQNYSYGLSGISSAISPSTSLFCTTIVEENMNQNYQQNDLNNTTQANFISKSDQSKSSSSSFTSTSTPITQTSNPTSKNTNKLTLENLKNKQKQFLNISLFDSTNNTSISSKSSSNSPNLTKKVEYGELIFDSLMTNNLSVSQNSMSQGSLSLSTQQKPVAFKTESTINTSELFKKFNLNSNNNNNNSNSFQNNQKKWFDILASTDEEKSISRRKMSTSSLSQGPLADDTLNEEESSILHSLIEVEKKSSLMSASPSVLVNSFNSTKGEVLKDLEPVNETLKSLKSFCNSSQSSLKSESGMFDKFLKNYPSNTNNITSVMDEPEISFVSYKTTSNPVSPGTRRNYSDFSSSDSTKQTSSEMSSLSLIKFQQKQLSQQFGNMSSIDQTSSLSSTQIKKSFSSTIPFETTLKNSSIIEGKLIEDEDAVEEIEDRLKVPYDFNDKTILSDSDNQSIRTRKSESLLSFENHELTQLTPLNNNNKNKKMENSSMKTLLQSEEDLHESSMMSLRESNKSNRRESPSLWNSTPMISNSEMKFISSQFQDSCVFDNFNQVNNSNDSASLIYFNESTNLSLTSKKNEAFKINKIWTIIVYTCKGAIEKYMGEK</sequence>
<feature type="coiled-coil region" evidence="1">
    <location>
        <begin position="958"/>
        <end position="985"/>
    </location>
</feature>
<evidence type="ECO:0000313" key="3">
    <source>
        <dbReference type="EMBL" id="CAF0887195.1"/>
    </source>
</evidence>
<dbReference type="OrthoDB" id="6359887at2759"/>
<feature type="compositionally biased region" description="Polar residues" evidence="2">
    <location>
        <begin position="1420"/>
        <end position="1432"/>
    </location>
</feature>
<feature type="compositionally biased region" description="Basic and acidic residues" evidence="2">
    <location>
        <begin position="642"/>
        <end position="652"/>
    </location>
</feature>
<feature type="region of interest" description="Disordered" evidence="2">
    <location>
        <begin position="1299"/>
        <end position="1318"/>
    </location>
</feature>
<evidence type="ECO:0000313" key="4">
    <source>
        <dbReference type="Proteomes" id="UP000663879"/>
    </source>
</evidence>
<feature type="region of interest" description="Disordered" evidence="2">
    <location>
        <begin position="1420"/>
        <end position="1445"/>
    </location>
</feature>